<keyword evidence="2" id="KW-0472">Membrane</keyword>
<dbReference type="OrthoDB" id="4764556at2"/>
<reference evidence="4" key="1">
    <citation type="submission" date="2016-06" db="EMBL/GenBank/DDBJ databases">
        <authorList>
            <person name="Sutton G."/>
            <person name="Brinkac L."/>
            <person name="Sanka R."/>
            <person name="Adams M."/>
            <person name="Lau E."/>
            <person name="Garcia-Basteiro A."/>
            <person name="Lopez-Varela E."/>
            <person name="Palencia S."/>
        </authorList>
    </citation>
    <scope>NUCLEOTIDE SEQUENCE [LARGE SCALE GENOMIC DNA]</scope>
    <source>
        <strain evidence="4">1245335.1</strain>
    </source>
</reference>
<keyword evidence="2" id="KW-0812">Transmembrane</keyword>
<name>A0A1A3MW24_MYCAS</name>
<dbReference type="Proteomes" id="UP000093819">
    <property type="component" value="Unassembled WGS sequence"/>
</dbReference>
<dbReference type="AlphaFoldDB" id="A0A1A3MW24"/>
<dbReference type="EMBL" id="LZLR01000239">
    <property type="protein sequence ID" value="OBK14103.1"/>
    <property type="molecule type" value="Genomic_DNA"/>
</dbReference>
<organism evidence="3 4">
    <name type="scientific">Mycobacterium asiaticum</name>
    <dbReference type="NCBI Taxonomy" id="1790"/>
    <lineage>
        <taxon>Bacteria</taxon>
        <taxon>Bacillati</taxon>
        <taxon>Actinomycetota</taxon>
        <taxon>Actinomycetes</taxon>
        <taxon>Mycobacteriales</taxon>
        <taxon>Mycobacteriaceae</taxon>
        <taxon>Mycobacterium</taxon>
    </lineage>
</organism>
<gene>
    <name evidence="3" type="ORF">A5635_10445</name>
</gene>
<feature type="transmembrane region" description="Helical" evidence="2">
    <location>
        <begin position="12"/>
        <end position="31"/>
    </location>
</feature>
<accession>A0A1A3MW24</accession>
<proteinExistence type="predicted"/>
<evidence type="ECO:0000256" key="1">
    <source>
        <dbReference type="SAM" id="Coils"/>
    </source>
</evidence>
<evidence type="ECO:0008006" key="5">
    <source>
        <dbReference type="Google" id="ProtNLM"/>
    </source>
</evidence>
<evidence type="ECO:0000313" key="4">
    <source>
        <dbReference type="Proteomes" id="UP000093819"/>
    </source>
</evidence>
<dbReference type="RefSeq" id="WP_065038408.1">
    <property type="nucleotide sequence ID" value="NZ_LZLR01000239.1"/>
</dbReference>
<protein>
    <recommendedName>
        <fullName evidence="5">Minor tail protein</fullName>
    </recommendedName>
</protein>
<sequence>MPNDWFHYIPQQWVGILALVWFFVAASTKFVEKYEAFAKLLPFGKWWHERQKRIEERARPTHDVEALERRIESLAKTSKKQDEAIEELQNHVSVFTAWSIYDARWHHRASVINAERDACKLPRHYDFFEFERVWKTDPLAAARLSYLEETLEGPK</sequence>
<keyword evidence="2" id="KW-1133">Transmembrane helix</keyword>
<evidence type="ECO:0000313" key="3">
    <source>
        <dbReference type="EMBL" id="OBK14103.1"/>
    </source>
</evidence>
<feature type="coiled-coil region" evidence="1">
    <location>
        <begin position="64"/>
        <end position="91"/>
    </location>
</feature>
<evidence type="ECO:0000256" key="2">
    <source>
        <dbReference type="SAM" id="Phobius"/>
    </source>
</evidence>
<keyword evidence="1" id="KW-0175">Coiled coil</keyword>
<comment type="caution">
    <text evidence="3">The sequence shown here is derived from an EMBL/GenBank/DDBJ whole genome shotgun (WGS) entry which is preliminary data.</text>
</comment>